<comment type="similarity">
    <text evidence="2 3">Belongs to the peptidase M14 family.</text>
</comment>
<dbReference type="RefSeq" id="XP_001452343.1">
    <property type="nucleotide sequence ID" value="XM_001452306.1"/>
</dbReference>
<organism evidence="5 6">
    <name type="scientific">Paramecium tetraurelia</name>
    <dbReference type="NCBI Taxonomy" id="5888"/>
    <lineage>
        <taxon>Eukaryota</taxon>
        <taxon>Sar</taxon>
        <taxon>Alveolata</taxon>
        <taxon>Ciliophora</taxon>
        <taxon>Intramacronucleata</taxon>
        <taxon>Oligohymenophorea</taxon>
        <taxon>Peniculida</taxon>
        <taxon>Parameciidae</taxon>
        <taxon>Paramecium</taxon>
    </lineage>
</organism>
<dbReference type="Gene3D" id="3.40.630.10">
    <property type="entry name" value="Zn peptidases"/>
    <property type="match status" value="1"/>
</dbReference>
<proteinExistence type="inferred from homology"/>
<reference evidence="5 6" key="1">
    <citation type="journal article" date="2006" name="Nature">
        <title>Global trends of whole-genome duplications revealed by the ciliate Paramecium tetraurelia.</title>
        <authorList>
            <consortium name="Genoscope"/>
            <person name="Aury J.-M."/>
            <person name="Jaillon O."/>
            <person name="Duret L."/>
            <person name="Noel B."/>
            <person name="Jubin C."/>
            <person name="Porcel B.M."/>
            <person name="Segurens B."/>
            <person name="Daubin V."/>
            <person name="Anthouard V."/>
            <person name="Aiach N."/>
            <person name="Arnaiz O."/>
            <person name="Billaut A."/>
            <person name="Beisson J."/>
            <person name="Blanc I."/>
            <person name="Bouhouche K."/>
            <person name="Camara F."/>
            <person name="Duharcourt S."/>
            <person name="Guigo R."/>
            <person name="Gogendeau D."/>
            <person name="Katinka M."/>
            <person name="Keller A.-M."/>
            <person name="Kissmehl R."/>
            <person name="Klotz C."/>
            <person name="Koll F."/>
            <person name="Le Moue A."/>
            <person name="Lepere C."/>
            <person name="Malinsky S."/>
            <person name="Nowacki M."/>
            <person name="Nowak J.K."/>
            <person name="Plattner H."/>
            <person name="Poulain J."/>
            <person name="Ruiz F."/>
            <person name="Serrano V."/>
            <person name="Zagulski M."/>
            <person name="Dessen P."/>
            <person name="Betermier M."/>
            <person name="Weissenbach J."/>
            <person name="Scarpelli C."/>
            <person name="Schachter V."/>
            <person name="Sperling L."/>
            <person name="Meyer E."/>
            <person name="Cohen J."/>
            <person name="Wincker P."/>
        </authorList>
    </citation>
    <scope>NUCLEOTIDE SEQUENCE [LARGE SCALE GENOMIC DNA]</scope>
    <source>
        <strain evidence="5 6">Stock d4-2</strain>
    </source>
</reference>
<dbReference type="Pfam" id="PF18027">
    <property type="entry name" value="Pepdidase_M14_N"/>
    <property type="match status" value="1"/>
</dbReference>
<evidence type="ECO:0000256" key="3">
    <source>
        <dbReference type="PROSITE-ProRule" id="PRU01379"/>
    </source>
</evidence>
<dbReference type="Pfam" id="PF00246">
    <property type="entry name" value="Peptidase_M14"/>
    <property type="match status" value="1"/>
</dbReference>
<feature type="domain" description="Peptidase M14" evidence="4">
    <location>
        <begin position="195"/>
        <end position="440"/>
    </location>
</feature>
<dbReference type="PANTHER" id="PTHR12756">
    <property type="entry name" value="CYTOSOLIC CARBOXYPEPTIDASE"/>
    <property type="match status" value="1"/>
</dbReference>
<dbReference type="GO" id="GO:0006508">
    <property type="term" value="P:proteolysis"/>
    <property type="evidence" value="ECO:0007669"/>
    <property type="project" value="InterPro"/>
</dbReference>
<accession>A0DPH9</accession>
<dbReference type="Proteomes" id="UP000000600">
    <property type="component" value="Unassembled WGS sequence"/>
</dbReference>
<comment type="cofactor">
    <cofactor evidence="1">
        <name>Zn(2+)</name>
        <dbReference type="ChEBI" id="CHEBI:29105"/>
    </cofactor>
</comment>
<evidence type="ECO:0000256" key="2">
    <source>
        <dbReference type="ARBA" id="ARBA00005988"/>
    </source>
</evidence>
<dbReference type="KEGG" id="ptm:GSPATT00019128001"/>
<evidence type="ECO:0000313" key="5">
    <source>
        <dbReference type="EMBL" id="CAK84946.1"/>
    </source>
</evidence>
<dbReference type="GO" id="GO:0004181">
    <property type="term" value="F:metallocarboxypeptidase activity"/>
    <property type="evidence" value="ECO:0000318"/>
    <property type="project" value="GO_Central"/>
</dbReference>
<protein>
    <recommendedName>
        <fullName evidence="4">Peptidase M14 domain-containing protein</fullName>
    </recommendedName>
</protein>
<dbReference type="GeneID" id="5038128"/>
<evidence type="ECO:0000259" key="4">
    <source>
        <dbReference type="PROSITE" id="PS52035"/>
    </source>
</evidence>
<dbReference type="STRING" id="5888.A0DPH9"/>
<dbReference type="Gene3D" id="2.60.40.3120">
    <property type="match status" value="1"/>
</dbReference>
<dbReference type="GO" id="GO:0015630">
    <property type="term" value="C:microtubule cytoskeleton"/>
    <property type="evidence" value="ECO:0000318"/>
    <property type="project" value="GO_Central"/>
</dbReference>
<dbReference type="eggNOG" id="KOG3641">
    <property type="taxonomic scope" value="Eukaryota"/>
</dbReference>
<keyword evidence="6" id="KW-1185">Reference proteome</keyword>
<dbReference type="InterPro" id="IPR050821">
    <property type="entry name" value="Cytosolic_carboxypeptidase"/>
</dbReference>
<dbReference type="GO" id="GO:0015631">
    <property type="term" value="F:tubulin binding"/>
    <property type="evidence" value="ECO:0000318"/>
    <property type="project" value="GO_Central"/>
</dbReference>
<name>A0DPH9_PARTE</name>
<dbReference type="InterPro" id="IPR040626">
    <property type="entry name" value="Pepdidase_M14_N"/>
</dbReference>
<dbReference type="GO" id="GO:0005737">
    <property type="term" value="C:cytoplasm"/>
    <property type="evidence" value="ECO:0000318"/>
    <property type="project" value="GO_Central"/>
</dbReference>
<dbReference type="EMBL" id="CT868529">
    <property type="protein sequence ID" value="CAK84946.1"/>
    <property type="molecule type" value="Genomic_DNA"/>
</dbReference>
<dbReference type="InterPro" id="IPR000834">
    <property type="entry name" value="Peptidase_M14"/>
</dbReference>
<evidence type="ECO:0000256" key="1">
    <source>
        <dbReference type="ARBA" id="ARBA00001947"/>
    </source>
</evidence>
<feature type="active site" description="Proton donor/acceptor" evidence="3">
    <location>
        <position position="413"/>
    </location>
</feature>
<dbReference type="PANTHER" id="PTHR12756:SF11">
    <property type="entry name" value="CYTOSOLIC CARBOXYPEPTIDASE 1"/>
    <property type="match status" value="1"/>
</dbReference>
<evidence type="ECO:0000313" key="6">
    <source>
        <dbReference type="Proteomes" id="UP000000600"/>
    </source>
</evidence>
<dbReference type="PROSITE" id="PS52035">
    <property type="entry name" value="PEPTIDASE_M14"/>
    <property type="match status" value="1"/>
</dbReference>
<dbReference type="OrthoDB" id="10253041at2759"/>
<dbReference type="HOGENOM" id="CLU_468118_0_0_1"/>
<dbReference type="OMA" id="QYDEYQT"/>
<dbReference type="SUPFAM" id="SSF53187">
    <property type="entry name" value="Zn-dependent exopeptidases"/>
    <property type="match status" value="1"/>
</dbReference>
<dbReference type="AlphaFoldDB" id="A0DPH9"/>
<gene>
    <name evidence="5" type="ORF">GSPATT00019128001</name>
</gene>
<dbReference type="GO" id="GO:0008270">
    <property type="term" value="F:zinc ion binding"/>
    <property type="evidence" value="ECO:0007669"/>
    <property type="project" value="InterPro"/>
</dbReference>
<sequence>MNVQMKKLLKTNKDLGNQYLDFTQLFEKKLKQPTINNDSKKELIEQYRQRNFKHEPQPFYESSEIIVYGSFENSNIMAVQQEGNELNILLNGDTNTNGCTQWFYFGILVKQPQQLTFRILNNRRGKSLLKEYNHIRVYDNNKWNSETTKELFYYRTNINHPFYHSQDSSIANLQQNFPLHTLQFNYNFTQNKSIVYFALTLPYTVSNLYHLVYNSTLKHKVLCSTTLGLPIFKLKTKHKTSEVVIILARQHPSESVGSHICEEMIKFLDSGHQVQNKYRFIIFPMLNPDGVFLGNSRCNFNGVDLNRKWDMPNQNTEPEIYNVVKHIKKYKVAFLLDLHGHSKKLNQFLYGCSTPIKHISDYMRVKQFSRLLQQGSDLFNYFNCSFNVTPDRMSTARVAMWKKFSIANSMTIETSLYGASKRPFEKEEFHLLAQNILNALFQYDEYQTDPRLFDAQEINQAIKLIKKEGIEDKESGSDSDAEQDIIVVRNPRLKVTSRRDSTPLMVKSKPKQQSETPIQQPTLFFKNEQTYSYKKIPSYQMKRKVSRMNSFQSQIIDEPLSAQLPTIYNIPSRQYKGTLDLIQAIQVKSLSRQQ</sequence>
<dbReference type="InParanoid" id="A0DPH9"/>